<comment type="caution">
    <text evidence="3">The sequence shown here is derived from an EMBL/GenBank/DDBJ whole genome shotgun (WGS) entry which is preliminary data.</text>
</comment>
<evidence type="ECO:0000313" key="4">
    <source>
        <dbReference type="Proteomes" id="UP001139722"/>
    </source>
</evidence>
<proteinExistence type="predicted"/>
<evidence type="ECO:0008006" key="5">
    <source>
        <dbReference type="Google" id="ProtNLM"/>
    </source>
</evidence>
<evidence type="ECO:0000313" key="3">
    <source>
        <dbReference type="EMBL" id="MCP2371286.1"/>
    </source>
</evidence>
<reference evidence="3" key="1">
    <citation type="submission" date="2022-06" db="EMBL/GenBank/DDBJ databases">
        <title>Sequencing the genomes of 1000 actinobacteria strains.</title>
        <authorList>
            <person name="Klenk H.-P."/>
        </authorList>
    </citation>
    <scope>NUCLEOTIDE SEQUENCE</scope>
    <source>
        <strain evidence="3">DSM 22016</strain>
    </source>
</reference>
<name>A0A9X2H165_9MICO</name>
<dbReference type="AlphaFoldDB" id="A0A9X2H165"/>
<dbReference type="Proteomes" id="UP001139722">
    <property type="component" value="Unassembled WGS sequence"/>
</dbReference>
<dbReference type="RefSeq" id="WP_156999502.1">
    <property type="nucleotide sequence ID" value="NZ_BAAANU010000018.1"/>
</dbReference>
<keyword evidence="4" id="KW-1185">Reference proteome</keyword>
<keyword evidence="2" id="KW-0472">Membrane</keyword>
<dbReference type="Pfam" id="PF10066">
    <property type="entry name" value="DUF2304"/>
    <property type="match status" value="1"/>
</dbReference>
<gene>
    <name evidence="3" type="ORF">BJ978_001962</name>
</gene>
<evidence type="ECO:0000256" key="1">
    <source>
        <dbReference type="SAM" id="MobiDB-lite"/>
    </source>
</evidence>
<feature type="region of interest" description="Disordered" evidence="1">
    <location>
        <begin position="119"/>
        <end position="139"/>
    </location>
</feature>
<dbReference type="InterPro" id="IPR019277">
    <property type="entry name" value="DUF2304"/>
</dbReference>
<evidence type="ECO:0000256" key="2">
    <source>
        <dbReference type="SAM" id="Phobius"/>
    </source>
</evidence>
<dbReference type="OrthoDB" id="8904808at2"/>
<organism evidence="3 4">
    <name type="scientific">Agromyces terreus</name>
    <dbReference type="NCBI Taxonomy" id="424795"/>
    <lineage>
        <taxon>Bacteria</taxon>
        <taxon>Bacillati</taxon>
        <taxon>Actinomycetota</taxon>
        <taxon>Actinomycetes</taxon>
        <taxon>Micrococcales</taxon>
        <taxon>Microbacteriaceae</taxon>
        <taxon>Agromyces</taxon>
    </lineage>
</organism>
<accession>A0A9X2H165</accession>
<keyword evidence="2" id="KW-0812">Transmembrane</keyword>
<keyword evidence="2" id="KW-1133">Transmembrane helix</keyword>
<sequence length="139" mass="15357">MWIQILLVVGVILIGFFLARPAGGDSHLALRRLFMAAFVAVAILSILFPQWLSWFANLIGVGRGADLMLYALILAFLVFVATTYRRNVQVNHRITLLAREIALARADAEDARAAIIAHEAESSDAADERPAADRIERED</sequence>
<feature type="transmembrane region" description="Helical" evidence="2">
    <location>
        <begin position="67"/>
        <end position="84"/>
    </location>
</feature>
<dbReference type="EMBL" id="JAMZDY010000001">
    <property type="protein sequence ID" value="MCP2371286.1"/>
    <property type="molecule type" value="Genomic_DNA"/>
</dbReference>
<protein>
    <recommendedName>
        <fullName evidence="5">DUF2304 domain-containing protein</fullName>
    </recommendedName>
</protein>
<feature type="transmembrane region" description="Helical" evidence="2">
    <location>
        <begin position="34"/>
        <end position="55"/>
    </location>
</feature>